<reference evidence="3 4" key="1">
    <citation type="submission" date="2019-12" db="EMBL/GenBank/DDBJ databases">
        <authorList>
            <person name="Scholz U."/>
            <person name="Mascher M."/>
            <person name="Fiebig A."/>
        </authorList>
    </citation>
    <scope>NUCLEOTIDE SEQUENCE</scope>
</reference>
<sequence length="272" mass="30283">MLTGHTVGLLEYSESNQLLLKDPVSETDDEEGELSRKVLHVASFEELARPHLQYDTVIWVLISLLLVLAWGVGVIMLLYLPIRRYVLNKDISSRKLYVTQDEIVYKVVRPSFLPFLGFTKTEKHIPLHMVIDIIIEQGCLQSIYGIHTFRVENIAYGKAAAMDELQVQGVSDPDLLRKVIISEAAKSIQVKCWNAGRFPGDGESPLTHTGYLAGVSPISRFRSPSGKMAASPRFEPGAVAPGDFLCKLEEVKQSVKRLESLVGGSEEDIEEC</sequence>
<dbReference type="PANTHER" id="PTHR35410:SF2">
    <property type="entry name" value="OS02G0640200 PROTEIN"/>
    <property type="match status" value="1"/>
</dbReference>
<dbReference type="AlphaFoldDB" id="A0A7I8IEW5"/>
<accession>A0A7I8IEW5</accession>
<keyword evidence="4" id="KW-1185">Reference proteome</keyword>
<keyword evidence="1" id="KW-0812">Transmembrane</keyword>
<protein>
    <recommendedName>
        <fullName evidence="2">DUF7642 domain-containing protein</fullName>
    </recommendedName>
</protein>
<name>A0A7I8IEW5_SPIIN</name>
<dbReference type="EMBL" id="LR743589">
    <property type="protein sequence ID" value="CAA2615940.1"/>
    <property type="molecule type" value="Genomic_DNA"/>
</dbReference>
<keyword evidence="1" id="KW-1133">Transmembrane helix</keyword>
<evidence type="ECO:0000313" key="4">
    <source>
        <dbReference type="Proteomes" id="UP001189122"/>
    </source>
</evidence>
<feature type="transmembrane region" description="Helical" evidence="1">
    <location>
        <begin position="57"/>
        <end position="80"/>
    </location>
</feature>
<proteinExistence type="predicted"/>
<feature type="domain" description="DUF7642" evidence="2">
    <location>
        <begin position="89"/>
        <end position="188"/>
    </location>
</feature>
<dbReference type="PANTHER" id="PTHR35410">
    <property type="entry name" value="EXPRESSED PROTEIN"/>
    <property type="match status" value="1"/>
</dbReference>
<dbReference type="Proteomes" id="UP001189122">
    <property type="component" value="Unassembled WGS sequence"/>
</dbReference>
<dbReference type="EMBL" id="CACRZD030000002">
    <property type="protein sequence ID" value="CAA6655643.1"/>
    <property type="molecule type" value="Genomic_DNA"/>
</dbReference>
<keyword evidence="1" id="KW-0472">Membrane</keyword>
<evidence type="ECO:0000259" key="2">
    <source>
        <dbReference type="Pfam" id="PF24649"/>
    </source>
</evidence>
<dbReference type="InterPro" id="IPR056059">
    <property type="entry name" value="DUF7642"/>
</dbReference>
<dbReference type="Pfam" id="PF24649">
    <property type="entry name" value="DUF7642"/>
    <property type="match status" value="1"/>
</dbReference>
<evidence type="ECO:0000256" key="1">
    <source>
        <dbReference type="SAM" id="Phobius"/>
    </source>
</evidence>
<evidence type="ECO:0000313" key="3">
    <source>
        <dbReference type="EMBL" id="CAA2615940.1"/>
    </source>
</evidence>
<organism evidence="3">
    <name type="scientific">Spirodela intermedia</name>
    <name type="common">Intermediate duckweed</name>
    <dbReference type="NCBI Taxonomy" id="51605"/>
    <lineage>
        <taxon>Eukaryota</taxon>
        <taxon>Viridiplantae</taxon>
        <taxon>Streptophyta</taxon>
        <taxon>Embryophyta</taxon>
        <taxon>Tracheophyta</taxon>
        <taxon>Spermatophyta</taxon>
        <taxon>Magnoliopsida</taxon>
        <taxon>Liliopsida</taxon>
        <taxon>Araceae</taxon>
        <taxon>Lemnoideae</taxon>
        <taxon>Spirodela</taxon>
    </lineage>
</organism>
<gene>
    <name evidence="3" type="ORF">SI7747_02002183</name>
</gene>